<evidence type="ECO:0000256" key="11">
    <source>
        <dbReference type="SAM" id="Phobius"/>
    </source>
</evidence>
<keyword evidence="8 10" id="KW-0456">Lyase</keyword>
<evidence type="ECO:0000256" key="7">
    <source>
        <dbReference type="ARBA" id="ARBA00022833"/>
    </source>
</evidence>
<comment type="caution">
    <text evidence="13">The sequence shown here is derived from an EMBL/GenBank/DDBJ whole genome shotgun (WGS) entry which is preliminary data.</text>
</comment>
<evidence type="ECO:0000313" key="13">
    <source>
        <dbReference type="EMBL" id="KAK7267868.1"/>
    </source>
</evidence>
<dbReference type="SUPFAM" id="SSF51069">
    <property type="entry name" value="Carbonic anhydrase"/>
    <property type="match status" value="1"/>
</dbReference>
<dbReference type="Gene3D" id="3.10.200.10">
    <property type="entry name" value="Alpha carbonic anhydrase"/>
    <property type="match status" value="1"/>
</dbReference>
<dbReference type="AlphaFoldDB" id="A0AAN9F5R0"/>
<dbReference type="SMART" id="SM01057">
    <property type="entry name" value="Carb_anhydrase"/>
    <property type="match status" value="1"/>
</dbReference>
<sequence>MPIYRESLERIEQVEEVRLANLTSWKAANTSFNVQYLHTSTFHPPNSPSSLLGFFVSNILISNPLPKIMNHEKRLTTFLSNLLILVTIFLHLSIWTAAQEVEHESEFDYIERSEKGPSHWGDLKKEWAICKNGKMQSPIDLSSRKATMALELGELKKYYKPQNATIANRGHDIVLKWKGDAGFIIIDGTKFFLQQCHWHSPSEHTINGRRYDLELHMVHDSLNPNGKNKFAVVAVLFRIAQPDTTLSKLSKYIESMVDEEAEKSIGVIDPSEIKMGGNKYYRYMGSLTVPPCSEGVIWSINEKILSVSWAQVKLLREAVHDHADRNARPVQPLNQRRIQLYGPKRK</sequence>
<comment type="catalytic activity">
    <reaction evidence="9 10">
        <text>hydrogencarbonate + H(+) = CO2 + H2O</text>
        <dbReference type="Rhea" id="RHEA:10748"/>
        <dbReference type="ChEBI" id="CHEBI:15377"/>
        <dbReference type="ChEBI" id="CHEBI:15378"/>
        <dbReference type="ChEBI" id="CHEBI:16526"/>
        <dbReference type="ChEBI" id="CHEBI:17544"/>
        <dbReference type="EC" id="4.2.1.1"/>
    </reaction>
</comment>
<evidence type="ECO:0000256" key="6">
    <source>
        <dbReference type="ARBA" id="ARBA00022723"/>
    </source>
</evidence>
<dbReference type="InterPro" id="IPR041891">
    <property type="entry name" value="Alpha_CA_prokaryot-like"/>
</dbReference>
<keyword evidence="6 10" id="KW-0479">Metal-binding</keyword>
<evidence type="ECO:0000256" key="10">
    <source>
        <dbReference type="RuleBase" id="RU367011"/>
    </source>
</evidence>
<gene>
    <name evidence="13" type="ORF">RIF29_20548</name>
</gene>
<keyword evidence="14" id="KW-1185">Reference proteome</keyword>
<dbReference type="InterPro" id="IPR036398">
    <property type="entry name" value="CA_dom_sf"/>
</dbReference>
<comment type="cofactor">
    <cofactor evidence="1 10">
        <name>Zn(2+)</name>
        <dbReference type="ChEBI" id="CHEBI:29105"/>
    </cofactor>
</comment>
<evidence type="ECO:0000256" key="1">
    <source>
        <dbReference type="ARBA" id="ARBA00001947"/>
    </source>
</evidence>
<comment type="function">
    <text evidence="2 10">Reversible hydration of carbon dioxide.</text>
</comment>
<evidence type="ECO:0000256" key="5">
    <source>
        <dbReference type="ARBA" id="ARBA00012925"/>
    </source>
</evidence>
<dbReference type="InterPro" id="IPR001148">
    <property type="entry name" value="CA_dom"/>
</dbReference>
<comment type="subcellular location">
    <subcellularLocation>
        <location evidence="3">Plastid</location>
        <location evidence="3">Chloroplast stroma</location>
    </subcellularLocation>
</comment>
<accession>A0AAN9F5R0</accession>
<dbReference type="GO" id="GO:0006730">
    <property type="term" value="P:one-carbon metabolic process"/>
    <property type="evidence" value="ECO:0007669"/>
    <property type="project" value="TreeGrafter"/>
</dbReference>
<evidence type="ECO:0000256" key="9">
    <source>
        <dbReference type="ARBA" id="ARBA00048348"/>
    </source>
</evidence>
<feature type="domain" description="Alpha-carbonic anhydrase" evidence="12">
    <location>
        <begin position="105"/>
        <end position="342"/>
    </location>
</feature>
<organism evidence="13 14">
    <name type="scientific">Crotalaria pallida</name>
    <name type="common">Smooth rattlebox</name>
    <name type="synonym">Crotalaria striata</name>
    <dbReference type="NCBI Taxonomy" id="3830"/>
    <lineage>
        <taxon>Eukaryota</taxon>
        <taxon>Viridiplantae</taxon>
        <taxon>Streptophyta</taxon>
        <taxon>Embryophyta</taxon>
        <taxon>Tracheophyta</taxon>
        <taxon>Spermatophyta</taxon>
        <taxon>Magnoliopsida</taxon>
        <taxon>eudicotyledons</taxon>
        <taxon>Gunneridae</taxon>
        <taxon>Pentapetalae</taxon>
        <taxon>rosids</taxon>
        <taxon>fabids</taxon>
        <taxon>Fabales</taxon>
        <taxon>Fabaceae</taxon>
        <taxon>Papilionoideae</taxon>
        <taxon>50 kb inversion clade</taxon>
        <taxon>genistoids sensu lato</taxon>
        <taxon>core genistoids</taxon>
        <taxon>Crotalarieae</taxon>
        <taxon>Crotalaria</taxon>
    </lineage>
</organism>
<dbReference type="PANTHER" id="PTHR18952:SF201">
    <property type="entry name" value="CARBONIC ANHYDRASE"/>
    <property type="match status" value="1"/>
</dbReference>
<dbReference type="CDD" id="cd03124">
    <property type="entry name" value="alpha_CA_prokaryotic_like"/>
    <property type="match status" value="1"/>
</dbReference>
<evidence type="ECO:0000256" key="4">
    <source>
        <dbReference type="ARBA" id="ARBA00006365"/>
    </source>
</evidence>
<name>A0AAN9F5R0_CROPI</name>
<dbReference type="Pfam" id="PF00194">
    <property type="entry name" value="Carb_anhydrase"/>
    <property type="match status" value="1"/>
</dbReference>
<keyword evidence="11" id="KW-1133">Transmembrane helix</keyword>
<dbReference type="GO" id="GO:0004089">
    <property type="term" value="F:carbonate dehydratase activity"/>
    <property type="evidence" value="ECO:0007669"/>
    <property type="project" value="UniProtKB-UniRule"/>
</dbReference>
<dbReference type="GO" id="GO:0008270">
    <property type="term" value="F:zinc ion binding"/>
    <property type="evidence" value="ECO:0007669"/>
    <property type="project" value="UniProtKB-UniRule"/>
</dbReference>
<evidence type="ECO:0000256" key="3">
    <source>
        <dbReference type="ARBA" id="ARBA00004470"/>
    </source>
</evidence>
<dbReference type="PROSITE" id="PS51144">
    <property type="entry name" value="ALPHA_CA_2"/>
    <property type="match status" value="1"/>
</dbReference>
<evidence type="ECO:0000313" key="14">
    <source>
        <dbReference type="Proteomes" id="UP001372338"/>
    </source>
</evidence>
<keyword evidence="7 10" id="KW-0862">Zinc</keyword>
<reference evidence="13 14" key="1">
    <citation type="submission" date="2024-01" db="EMBL/GenBank/DDBJ databases">
        <title>The genomes of 5 underutilized Papilionoideae crops provide insights into root nodulation and disease resistanc.</title>
        <authorList>
            <person name="Yuan L."/>
        </authorList>
    </citation>
    <scope>NUCLEOTIDE SEQUENCE [LARGE SCALE GENOMIC DNA]</scope>
    <source>
        <strain evidence="13">ZHUSHIDOU_FW_LH</strain>
        <tissue evidence="13">Leaf</tissue>
    </source>
</reference>
<evidence type="ECO:0000259" key="12">
    <source>
        <dbReference type="PROSITE" id="PS51144"/>
    </source>
</evidence>
<comment type="similarity">
    <text evidence="4">Belongs to the alpha-class carbonic anhydrase family.</text>
</comment>
<dbReference type="EMBL" id="JAYWIO010000004">
    <property type="protein sequence ID" value="KAK7267868.1"/>
    <property type="molecule type" value="Genomic_DNA"/>
</dbReference>
<dbReference type="EC" id="4.2.1.1" evidence="5 10"/>
<dbReference type="PANTHER" id="PTHR18952">
    <property type="entry name" value="CARBONIC ANHYDRASE"/>
    <property type="match status" value="1"/>
</dbReference>
<proteinExistence type="inferred from homology"/>
<dbReference type="PROSITE" id="PS00162">
    <property type="entry name" value="ALPHA_CA_1"/>
    <property type="match status" value="1"/>
</dbReference>
<dbReference type="Proteomes" id="UP001372338">
    <property type="component" value="Unassembled WGS sequence"/>
</dbReference>
<dbReference type="InterPro" id="IPR018338">
    <property type="entry name" value="Carbonic_anhydrase_a-class_CS"/>
</dbReference>
<keyword evidence="11" id="KW-0472">Membrane</keyword>
<dbReference type="InterPro" id="IPR023561">
    <property type="entry name" value="Carbonic_anhydrase_a-class"/>
</dbReference>
<comment type="similarity">
    <text evidence="10">Belongs to the alpha-carbonic anhydrase family.</text>
</comment>
<dbReference type="GO" id="GO:0009570">
    <property type="term" value="C:chloroplast stroma"/>
    <property type="evidence" value="ECO:0007669"/>
    <property type="project" value="UniProtKB-SubCell"/>
</dbReference>
<feature type="transmembrane region" description="Helical" evidence="11">
    <location>
        <begin position="78"/>
        <end position="98"/>
    </location>
</feature>
<protein>
    <recommendedName>
        <fullName evidence="5 10">Carbonic anhydrase</fullName>
        <ecNumber evidence="5 10">4.2.1.1</ecNumber>
    </recommendedName>
</protein>
<keyword evidence="11" id="KW-0812">Transmembrane</keyword>
<evidence type="ECO:0000256" key="2">
    <source>
        <dbReference type="ARBA" id="ARBA00002904"/>
    </source>
</evidence>
<evidence type="ECO:0000256" key="8">
    <source>
        <dbReference type="ARBA" id="ARBA00023239"/>
    </source>
</evidence>